<organism evidence="2 3">
    <name type="scientific">Puccinia graminis f. sp. tritici (strain CRL 75-36-700-3 / race SCCL)</name>
    <name type="common">Black stem rust fungus</name>
    <dbReference type="NCBI Taxonomy" id="418459"/>
    <lineage>
        <taxon>Eukaryota</taxon>
        <taxon>Fungi</taxon>
        <taxon>Dikarya</taxon>
        <taxon>Basidiomycota</taxon>
        <taxon>Pucciniomycotina</taxon>
        <taxon>Pucciniomycetes</taxon>
        <taxon>Pucciniales</taxon>
        <taxon>Pucciniaceae</taxon>
        <taxon>Puccinia</taxon>
    </lineage>
</organism>
<feature type="region of interest" description="Disordered" evidence="1">
    <location>
        <begin position="127"/>
        <end position="152"/>
    </location>
</feature>
<dbReference type="HOGENOM" id="CLU_1723277_0_0_1"/>
<dbReference type="VEuPathDB" id="FungiDB:PGTG_12254"/>
<protein>
    <submittedName>
        <fullName evidence="2">Uncharacterized protein</fullName>
    </submittedName>
</protein>
<dbReference type="Proteomes" id="UP000008783">
    <property type="component" value="Unassembled WGS sequence"/>
</dbReference>
<name>E3KPR3_PUCGT</name>
<dbReference type="InParanoid" id="E3KPR3"/>
<gene>
    <name evidence="2" type="ORF">PGTG_12254</name>
</gene>
<evidence type="ECO:0000256" key="1">
    <source>
        <dbReference type="SAM" id="MobiDB-lite"/>
    </source>
</evidence>
<sequence>MATCAIPRSHGPSILIEQVKSCIDQCIQGPLSVRLRKVLNDAFGEEGRGATRLLAGQMEMYQQQHEELLRAWHITINQMLSEGLLTRTVLPDRWFALIEFLESDIYNEVNESGAADFILEELVLDEQDSDGESAGNSHTDQLLPVDEDDEQP</sequence>
<dbReference type="EMBL" id="DS178299">
    <property type="protein sequence ID" value="EFP86298.1"/>
    <property type="molecule type" value="Genomic_DNA"/>
</dbReference>
<reference key="1">
    <citation type="submission" date="2007-01" db="EMBL/GenBank/DDBJ databases">
        <title>The Genome Sequence of Puccinia graminis f. sp. tritici Strain CRL 75-36-700-3.</title>
        <authorList>
            <consortium name="The Broad Institute Genome Sequencing Platform"/>
            <person name="Birren B."/>
            <person name="Lander E."/>
            <person name="Galagan J."/>
            <person name="Nusbaum C."/>
            <person name="Devon K."/>
            <person name="Cuomo C."/>
            <person name="Jaffe D."/>
            <person name="Butler J."/>
            <person name="Alvarez P."/>
            <person name="Gnerre S."/>
            <person name="Grabherr M."/>
            <person name="Mauceli E."/>
            <person name="Brockman W."/>
            <person name="Young S."/>
            <person name="LaButti K."/>
            <person name="Sykes S."/>
            <person name="DeCaprio D."/>
            <person name="Crawford M."/>
            <person name="Koehrsen M."/>
            <person name="Engels R."/>
            <person name="Montgomery P."/>
            <person name="Pearson M."/>
            <person name="Howarth C."/>
            <person name="Larson L."/>
            <person name="White J."/>
            <person name="Zeng Q."/>
            <person name="Kodira C."/>
            <person name="Yandava C."/>
            <person name="Alvarado L."/>
            <person name="O'Leary S."/>
            <person name="Szabo L."/>
            <person name="Dean R."/>
            <person name="Schein J."/>
        </authorList>
    </citation>
    <scope>NUCLEOTIDE SEQUENCE</scope>
    <source>
        <strain>CRL 75-36-700-3</strain>
    </source>
</reference>
<evidence type="ECO:0000313" key="3">
    <source>
        <dbReference type="Proteomes" id="UP000008783"/>
    </source>
</evidence>
<dbReference type="RefSeq" id="XP_003330717.1">
    <property type="nucleotide sequence ID" value="XM_003330669.1"/>
</dbReference>
<keyword evidence="3" id="KW-1185">Reference proteome</keyword>
<dbReference type="AlphaFoldDB" id="E3KPR3"/>
<dbReference type="KEGG" id="pgr:PGTG_12254"/>
<accession>E3KPR3</accession>
<proteinExistence type="predicted"/>
<evidence type="ECO:0000313" key="2">
    <source>
        <dbReference type="EMBL" id="EFP86298.1"/>
    </source>
</evidence>
<dbReference type="GeneID" id="10540311"/>
<reference evidence="3" key="2">
    <citation type="journal article" date="2011" name="Proc. Natl. Acad. Sci. U.S.A.">
        <title>Obligate biotrophy features unraveled by the genomic analysis of rust fungi.</title>
        <authorList>
            <person name="Duplessis S."/>
            <person name="Cuomo C.A."/>
            <person name="Lin Y.-C."/>
            <person name="Aerts A."/>
            <person name="Tisserant E."/>
            <person name="Veneault-Fourrey C."/>
            <person name="Joly D.L."/>
            <person name="Hacquard S."/>
            <person name="Amselem J."/>
            <person name="Cantarel B.L."/>
            <person name="Chiu R."/>
            <person name="Coutinho P.M."/>
            <person name="Feau N."/>
            <person name="Field M."/>
            <person name="Frey P."/>
            <person name="Gelhaye E."/>
            <person name="Goldberg J."/>
            <person name="Grabherr M.G."/>
            <person name="Kodira C.D."/>
            <person name="Kohler A."/>
            <person name="Kuees U."/>
            <person name="Lindquist E.A."/>
            <person name="Lucas S.M."/>
            <person name="Mago R."/>
            <person name="Mauceli E."/>
            <person name="Morin E."/>
            <person name="Murat C."/>
            <person name="Pangilinan J.L."/>
            <person name="Park R."/>
            <person name="Pearson M."/>
            <person name="Quesneville H."/>
            <person name="Rouhier N."/>
            <person name="Sakthikumar S."/>
            <person name="Salamov A.A."/>
            <person name="Schmutz J."/>
            <person name="Selles B."/>
            <person name="Shapiro H."/>
            <person name="Tanguay P."/>
            <person name="Tuskan G.A."/>
            <person name="Henrissat B."/>
            <person name="Van de Peer Y."/>
            <person name="Rouze P."/>
            <person name="Ellis J.G."/>
            <person name="Dodds P.N."/>
            <person name="Schein J.E."/>
            <person name="Zhong S."/>
            <person name="Hamelin R.C."/>
            <person name="Grigoriev I.V."/>
            <person name="Szabo L.J."/>
            <person name="Martin F."/>
        </authorList>
    </citation>
    <scope>NUCLEOTIDE SEQUENCE [LARGE SCALE GENOMIC DNA]</scope>
    <source>
        <strain evidence="3">CRL 75-36-700-3 / race SCCL</strain>
    </source>
</reference>